<feature type="compositionally biased region" description="Polar residues" evidence="4">
    <location>
        <begin position="71"/>
        <end position="83"/>
    </location>
</feature>
<dbReference type="AlphaFoldDB" id="A0A9N8D9S9"/>
<keyword evidence="6" id="KW-1185">Reference proteome</keyword>
<dbReference type="InterPro" id="IPR011990">
    <property type="entry name" value="TPR-like_helical_dom_sf"/>
</dbReference>
<sequence length="717" mass="78511">MDATQTEGSVERVPQETLIDMIQSDERGALTIGTLHDIILSQDGENKLTLQDVFDRLGGSGSSSSEEHRQFSSQTATMATQQMAESAFCSLRERNDLTPEDQSSNKASDKEKLDNPLSFAKSSPERADETADVAPLPESATPAQSDCVAIVTPHEHDVLCCGGRGDFVKQHHAGNQNETKANGRMLCSQGGISIARAKMSGPSIPSITSCSTSMFVEPSKPVSSHITTGPMEMIADLNNMGVELVDSSELHEATQLFRRALSKANDMAFFAGSSARSPIGENSDASKNLYIYQRGEYDEGMHTFSQPIMIDAELASIHTSVATILYNLGQVAICTNNNQEACTSFLRALQIFQCGSDCCANSMKALSHAGGVTVVAILSNIGNVLYRAGRFEEAIQTFQKALEALAYYKESLRIRRNVLGQDAATKEVATTMNNIGRFHYKKGDLDQALRIYSEALTMRHQLFGDDHLDIAAVCYNMGQTLHQKGRLDDAMELYSGFLKIARKRLGCNHRDVVIMLKCIAQIHHERSEFEQACKLYREALQVGEAALGMNHPEIASTLNKLGNLLYKSGDAEGAIRVYKEGLKVERAVLSSCHPNIVVTLTNIGEIHKLRGEYHDALRVYKEAVQIQQRNRESSTTDIAATLSAIALIHSQASARELATGDARAQWLFAGPGPPGLDLLESTQLQVLLLGHQQVPQTHSYSKALEVYQEALRIRRDA</sequence>
<dbReference type="Pfam" id="PF13374">
    <property type="entry name" value="TPR_10"/>
    <property type="match status" value="1"/>
</dbReference>
<evidence type="ECO:0000313" key="6">
    <source>
        <dbReference type="Proteomes" id="UP001153069"/>
    </source>
</evidence>
<dbReference type="PROSITE" id="PS50005">
    <property type="entry name" value="TPR"/>
    <property type="match status" value="4"/>
</dbReference>
<dbReference type="SUPFAM" id="SSF48452">
    <property type="entry name" value="TPR-like"/>
    <property type="match status" value="2"/>
</dbReference>
<gene>
    <name evidence="5" type="ORF">SEMRO_44_G026670.1</name>
</gene>
<proteinExistence type="predicted"/>
<dbReference type="Pfam" id="PF07719">
    <property type="entry name" value="TPR_2"/>
    <property type="match status" value="1"/>
</dbReference>
<evidence type="ECO:0000313" key="5">
    <source>
        <dbReference type="EMBL" id="CAB9498744.1"/>
    </source>
</evidence>
<evidence type="ECO:0000256" key="4">
    <source>
        <dbReference type="SAM" id="MobiDB-lite"/>
    </source>
</evidence>
<dbReference type="OrthoDB" id="197174at2759"/>
<dbReference type="Pfam" id="PF13424">
    <property type="entry name" value="TPR_12"/>
    <property type="match status" value="2"/>
</dbReference>
<dbReference type="Gene3D" id="1.25.40.10">
    <property type="entry name" value="Tetratricopeptide repeat domain"/>
    <property type="match status" value="3"/>
</dbReference>
<dbReference type="InterPro" id="IPR013105">
    <property type="entry name" value="TPR_2"/>
</dbReference>
<feature type="repeat" description="TPR" evidence="3">
    <location>
        <begin position="429"/>
        <end position="462"/>
    </location>
</feature>
<organism evidence="5 6">
    <name type="scientific">Seminavis robusta</name>
    <dbReference type="NCBI Taxonomy" id="568900"/>
    <lineage>
        <taxon>Eukaryota</taxon>
        <taxon>Sar</taxon>
        <taxon>Stramenopiles</taxon>
        <taxon>Ochrophyta</taxon>
        <taxon>Bacillariophyta</taxon>
        <taxon>Bacillariophyceae</taxon>
        <taxon>Bacillariophycidae</taxon>
        <taxon>Naviculales</taxon>
        <taxon>Naviculaceae</taxon>
        <taxon>Seminavis</taxon>
    </lineage>
</organism>
<feature type="repeat" description="TPR" evidence="3">
    <location>
        <begin position="375"/>
        <end position="408"/>
    </location>
</feature>
<comment type="caution">
    <text evidence="5">The sequence shown here is derived from an EMBL/GenBank/DDBJ whole genome shotgun (WGS) entry which is preliminary data.</text>
</comment>
<keyword evidence="2 3" id="KW-0802">TPR repeat</keyword>
<feature type="region of interest" description="Disordered" evidence="4">
    <location>
        <begin position="59"/>
        <end position="83"/>
    </location>
</feature>
<dbReference type="PANTHER" id="PTHR45641:SF19">
    <property type="entry name" value="NEPHROCYSTIN-3"/>
    <property type="match status" value="1"/>
</dbReference>
<accession>A0A9N8D9S9</accession>
<dbReference type="SMART" id="SM00028">
    <property type="entry name" value="TPR"/>
    <property type="match status" value="8"/>
</dbReference>
<dbReference type="Proteomes" id="UP001153069">
    <property type="component" value="Unassembled WGS sequence"/>
</dbReference>
<feature type="region of interest" description="Disordered" evidence="4">
    <location>
        <begin position="97"/>
        <end position="142"/>
    </location>
</feature>
<dbReference type="EMBL" id="CAICTM010000044">
    <property type="protein sequence ID" value="CAB9498744.1"/>
    <property type="molecule type" value="Genomic_DNA"/>
</dbReference>
<name>A0A9N8D9S9_9STRA</name>
<dbReference type="PANTHER" id="PTHR45641">
    <property type="entry name" value="TETRATRICOPEPTIDE REPEAT PROTEIN (AFU_ORTHOLOGUE AFUA_6G03870)"/>
    <property type="match status" value="1"/>
</dbReference>
<dbReference type="PROSITE" id="PS50293">
    <property type="entry name" value="TPR_REGION"/>
    <property type="match status" value="1"/>
</dbReference>
<evidence type="ECO:0000256" key="3">
    <source>
        <dbReference type="PROSITE-ProRule" id="PRU00339"/>
    </source>
</evidence>
<feature type="repeat" description="TPR" evidence="3">
    <location>
        <begin position="597"/>
        <end position="630"/>
    </location>
</feature>
<evidence type="ECO:0000256" key="1">
    <source>
        <dbReference type="ARBA" id="ARBA00022737"/>
    </source>
</evidence>
<keyword evidence="1" id="KW-0677">Repeat</keyword>
<reference evidence="5" key="1">
    <citation type="submission" date="2020-06" db="EMBL/GenBank/DDBJ databases">
        <authorList>
            <consortium name="Plant Systems Biology data submission"/>
        </authorList>
    </citation>
    <scope>NUCLEOTIDE SEQUENCE</scope>
    <source>
        <strain evidence="5">D6</strain>
    </source>
</reference>
<evidence type="ECO:0000256" key="2">
    <source>
        <dbReference type="ARBA" id="ARBA00022803"/>
    </source>
</evidence>
<dbReference type="InterPro" id="IPR019734">
    <property type="entry name" value="TPR_rpt"/>
</dbReference>
<protein>
    <submittedName>
        <fullName evidence="5">Kinesin light chain</fullName>
    </submittedName>
</protein>
<feature type="repeat" description="TPR" evidence="3">
    <location>
        <begin position="555"/>
        <end position="588"/>
    </location>
</feature>